<dbReference type="GO" id="GO:0005576">
    <property type="term" value="C:extracellular region"/>
    <property type="evidence" value="ECO:0007669"/>
    <property type="project" value="UniProtKB-SubCell"/>
</dbReference>
<sequence length="758" mass="82942">MVTLNHVSALTTNNVYWLDEALGGNPVTDGNDTFISHNSQFHWVLGFGGDDTFQIDHSKFNNAYGDTNPLRGFGNRGNDTFLIEHSTSYGYILGGNDNDIITIIESNVSNVASGYSDIYGNIDYTPFDGNDTILLDHVNFNAPLYWDNIQIEGVVTGGRGNDRITFQNGGEAYYIYGGHGSDIIEVYDNEHFNACTSSHQITDRCGIYGDESYASEPNATAIPLLHGDDQIILHNGDVSGILVQGGDGSDLVKIHTPVILANTRIDGGDDRNIADGFTDQLLFDQWSGEINGSNIVNWEQIILDNNSVVTFSDINLSTGYADGISPQTLLPYGLILQNHSTLKQYHDFTVDGNLYNNAMIDMQDGNTPGTTLIVNHNYTSDHGKLYLDVTLNDALPNITDKLLIKADASGTTTLFVNNINGSGGATPEGKNRGILVVKIEGDSNAVFKLDQVLEAGDYWYSLYKGNNGNWYLRSEKKVPSLTVTEEVNSTTISAPTTLEYTFTVSNSGNVPLTHIILNDHFPNGSSATPLFQSGDENGNSVLDVGEVWVYTLEYNVTQNEINTGADIINRISVTSDETGIQVNASATTNIQPYRSTISGYFWLDSDHDGIQDSGETFLGNAVVELLDAQGNPVNDIYGNHTTTTDMQGSYHFDVLPDRTYQIHFIIPHTYLTKNYIFTVTNRDGNTLGSDVDSRGYTQPVTVQTGRNYTHYDAGINCGCSQMQISSNGGSTLTLLSGFILTILTLLSALFFRRKEIMV</sequence>
<feature type="domain" description="Autochaperone" evidence="6">
    <location>
        <begin position="367"/>
        <end position="462"/>
    </location>
</feature>
<dbReference type="SUPFAM" id="SSF51126">
    <property type="entry name" value="Pectin lyase-like"/>
    <property type="match status" value="1"/>
</dbReference>
<evidence type="ECO:0000256" key="3">
    <source>
        <dbReference type="ARBA" id="ARBA00022729"/>
    </source>
</evidence>
<evidence type="ECO:0000259" key="7">
    <source>
        <dbReference type="Pfam" id="PF24346"/>
    </source>
</evidence>
<dbReference type="Pfam" id="PF17210">
    <property type="entry name" value="SdrD_B"/>
    <property type="match status" value="1"/>
</dbReference>
<evidence type="ECO:0000256" key="2">
    <source>
        <dbReference type="ARBA" id="ARBA00022525"/>
    </source>
</evidence>
<dbReference type="InterPro" id="IPR013783">
    <property type="entry name" value="Ig-like_fold"/>
</dbReference>
<feature type="domain" description="DUF7507" evidence="7">
    <location>
        <begin position="479"/>
        <end position="577"/>
    </location>
</feature>
<dbReference type="AlphaFoldDB" id="A0A1W1BHD0"/>
<evidence type="ECO:0000259" key="5">
    <source>
        <dbReference type="Pfam" id="PF17210"/>
    </source>
</evidence>
<evidence type="ECO:0000256" key="4">
    <source>
        <dbReference type="SAM" id="Phobius"/>
    </source>
</evidence>
<evidence type="ECO:0000256" key="1">
    <source>
        <dbReference type="ARBA" id="ARBA00004613"/>
    </source>
</evidence>
<dbReference type="Gene3D" id="2.160.20.20">
    <property type="match status" value="1"/>
</dbReference>
<dbReference type="InterPro" id="IPR047589">
    <property type="entry name" value="DUF11_rpt"/>
</dbReference>
<keyword evidence="2" id="KW-0964">Secreted</keyword>
<reference evidence="8" key="1">
    <citation type="submission" date="2016-10" db="EMBL/GenBank/DDBJ databases">
        <authorList>
            <person name="de Groot N.N."/>
        </authorList>
    </citation>
    <scope>NUCLEOTIDE SEQUENCE</scope>
</reference>
<dbReference type="PRINTS" id="PR00313">
    <property type="entry name" value="CABNDNGRPT"/>
</dbReference>
<accession>A0A1W1BHD0</accession>
<feature type="transmembrane region" description="Helical" evidence="4">
    <location>
        <begin position="732"/>
        <end position="751"/>
    </location>
</feature>
<gene>
    <name evidence="8" type="ORF">MNB_SV-8-1399</name>
</gene>
<comment type="subcellular location">
    <subcellularLocation>
        <location evidence="1">Secreted</location>
    </subcellularLocation>
</comment>
<keyword evidence="4" id="KW-0812">Transmembrane</keyword>
<name>A0A1W1BHD0_9ZZZZ</name>
<dbReference type="NCBIfam" id="TIGR01451">
    <property type="entry name" value="B_ant_repeat"/>
    <property type="match status" value="1"/>
</dbReference>
<dbReference type="SUPFAM" id="SSF117074">
    <property type="entry name" value="Hypothetical protein PA1324"/>
    <property type="match status" value="1"/>
</dbReference>
<dbReference type="EMBL" id="FPHD01000020">
    <property type="protein sequence ID" value="SFV52942.1"/>
    <property type="molecule type" value="Genomic_DNA"/>
</dbReference>
<dbReference type="InterPro" id="IPR012332">
    <property type="entry name" value="Autotransporter_pectin_lyase_C"/>
</dbReference>
<dbReference type="InterPro" id="IPR043990">
    <property type="entry name" value="AC_1"/>
</dbReference>
<dbReference type="InterPro" id="IPR055354">
    <property type="entry name" value="DUF7507"/>
</dbReference>
<keyword evidence="4" id="KW-0472">Membrane</keyword>
<dbReference type="Pfam" id="PF18883">
    <property type="entry name" value="AC_1"/>
    <property type="match status" value="1"/>
</dbReference>
<evidence type="ECO:0000259" key="6">
    <source>
        <dbReference type="Pfam" id="PF18883"/>
    </source>
</evidence>
<keyword evidence="3" id="KW-0732">Signal</keyword>
<feature type="domain" description="SD-repeat containing protein B" evidence="5">
    <location>
        <begin position="597"/>
        <end position="715"/>
    </location>
</feature>
<dbReference type="CDD" id="cd01344">
    <property type="entry name" value="PL2_Passenger_AT"/>
    <property type="match status" value="1"/>
</dbReference>
<dbReference type="InterPro" id="IPR033764">
    <property type="entry name" value="Sdr_B"/>
</dbReference>
<proteinExistence type="predicted"/>
<dbReference type="Pfam" id="PF24346">
    <property type="entry name" value="DUF7507"/>
    <property type="match status" value="1"/>
</dbReference>
<protein>
    <submittedName>
        <fullName evidence="8">Outer membrane autotransporter</fullName>
    </submittedName>
</protein>
<keyword evidence="4" id="KW-1133">Transmembrane helix</keyword>
<dbReference type="InterPro" id="IPR011050">
    <property type="entry name" value="Pectin_lyase_fold/virulence"/>
</dbReference>
<dbReference type="Gene3D" id="2.60.40.10">
    <property type="entry name" value="Immunoglobulins"/>
    <property type="match status" value="1"/>
</dbReference>
<evidence type="ECO:0000313" key="8">
    <source>
        <dbReference type="EMBL" id="SFV52942.1"/>
    </source>
</evidence>
<organism evidence="8">
    <name type="scientific">hydrothermal vent metagenome</name>
    <dbReference type="NCBI Taxonomy" id="652676"/>
    <lineage>
        <taxon>unclassified sequences</taxon>
        <taxon>metagenomes</taxon>
        <taxon>ecological metagenomes</taxon>
    </lineage>
</organism>